<dbReference type="PANTHER" id="PTHR12776">
    <property type="entry name" value="KAZRIN-RELATED"/>
    <property type="match status" value="1"/>
</dbReference>
<evidence type="ECO:0000256" key="1">
    <source>
        <dbReference type="SAM" id="Coils"/>
    </source>
</evidence>
<dbReference type="Pfam" id="PF25986">
    <property type="entry name" value="Kazrin"/>
    <property type="match status" value="1"/>
</dbReference>
<organism evidence="4 5">
    <name type="scientific">Hirundo rustica rustica</name>
    <dbReference type="NCBI Taxonomy" id="333673"/>
    <lineage>
        <taxon>Eukaryota</taxon>
        <taxon>Metazoa</taxon>
        <taxon>Chordata</taxon>
        <taxon>Craniata</taxon>
        <taxon>Vertebrata</taxon>
        <taxon>Euteleostomi</taxon>
        <taxon>Archelosauria</taxon>
        <taxon>Archosauria</taxon>
        <taxon>Dinosauria</taxon>
        <taxon>Saurischia</taxon>
        <taxon>Theropoda</taxon>
        <taxon>Coelurosauria</taxon>
        <taxon>Aves</taxon>
        <taxon>Neognathae</taxon>
        <taxon>Neoaves</taxon>
        <taxon>Telluraves</taxon>
        <taxon>Australaves</taxon>
        <taxon>Passeriformes</taxon>
        <taxon>Sylvioidea</taxon>
        <taxon>Hirundinidae</taxon>
        <taxon>Hirundo</taxon>
    </lineage>
</organism>
<feature type="coiled-coil region" evidence="1">
    <location>
        <begin position="52"/>
        <end position="121"/>
    </location>
</feature>
<dbReference type="AlphaFoldDB" id="A0A3M0IQL7"/>
<name>A0A3M0IQL7_HIRRU</name>
<evidence type="ECO:0000256" key="2">
    <source>
        <dbReference type="SAM" id="MobiDB-lite"/>
    </source>
</evidence>
<dbReference type="EMBL" id="QRBI01000235">
    <property type="protein sequence ID" value="RMB91701.1"/>
    <property type="molecule type" value="Genomic_DNA"/>
</dbReference>
<keyword evidence="1" id="KW-0175">Coiled coil</keyword>
<proteinExistence type="predicted"/>
<dbReference type="InterPro" id="IPR059089">
    <property type="entry name" value="Kazrin_N"/>
</dbReference>
<feature type="compositionally biased region" description="Low complexity" evidence="2">
    <location>
        <begin position="20"/>
        <end position="29"/>
    </location>
</feature>
<evidence type="ECO:0000313" key="5">
    <source>
        <dbReference type="Proteomes" id="UP000269221"/>
    </source>
</evidence>
<dbReference type="Proteomes" id="UP000269221">
    <property type="component" value="Unassembled WGS sequence"/>
</dbReference>
<dbReference type="STRING" id="333673.A0A3M0IQL7"/>
<feature type="region of interest" description="Disordered" evidence="2">
    <location>
        <begin position="1"/>
        <end position="42"/>
    </location>
</feature>
<gene>
    <name evidence="4" type="ORF">DUI87_31931</name>
</gene>
<dbReference type="OrthoDB" id="9428632at2759"/>
<comment type="caution">
    <text evidence="4">The sequence shown here is derived from an EMBL/GenBank/DDBJ whole genome shotgun (WGS) entry which is preliminary data.</text>
</comment>
<dbReference type="InterPro" id="IPR037614">
    <property type="entry name" value="Kazrin"/>
</dbReference>
<keyword evidence="5" id="KW-1185">Reference proteome</keyword>
<evidence type="ECO:0000313" key="4">
    <source>
        <dbReference type="EMBL" id="RMB91701.1"/>
    </source>
</evidence>
<accession>A0A3M0IQL7</accession>
<reference evidence="4 5" key="1">
    <citation type="submission" date="2018-07" db="EMBL/GenBank/DDBJ databases">
        <title>A high quality draft genome assembly of the barn swallow (H. rustica rustica).</title>
        <authorList>
            <person name="Formenti G."/>
            <person name="Chiara M."/>
            <person name="Poveda L."/>
            <person name="Francoijs K.-J."/>
            <person name="Bonisoli-Alquati A."/>
            <person name="Canova L."/>
            <person name="Gianfranceschi L."/>
            <person name="Horner D.S."/>
            <person name="Saino N."/>
        </authorList>
    </citation>
    <scope>NUCLEOTIDE SEQUENCE [LARGE SCALE GENOMIC DNA]</scope>
    <source>
        <strain evidence="4">Chelidonia</strain>
        <tissue evidence="4">Blood</tissue>
    </source>
</reference>
<dbReference type="PANTHER" id="PTHR12776:SF1">
    <property type="entry name" value="KAZRIN"/>
    <property type="match status" value="1"/>
</dbReference>
<sequence length="228" mass="25306">MQSEREESEAGTCRCRQGSAPRPAHCPAARARRAPAADDAPARALCPRSAHAALLREEVAQLQEEVHLLRQMKEMLTKDLEETHGSKSPEVLSSTELKVQLAQKEQELARAKEALQAQSCDSPGIVFGLGKAYRDPQHPQLAAMRGWVAKKWVDRCPGGWMTPKWGLHRVNIPRGCVTWQMVSQRMGVPLDDVLADGCPSHGPSQGSHLHYEDTDLYRKPVVLLQRPT</sequence>
<feature type="domain" description="Kazrin N-terminal" evidence="3">
    <location>
        <begin position="50"/>
        <end position="121"/>
    </location>
</feature>
<protein>
    <recommendedName>
        <fullName evidence="3">Kazrin N-terminal domain-containing protein</fullName>
    </recommendedName>
</protein>
<evidence type="ECO:0000259" key="3">
    <source>
        <dbReference type="Pfam" id="PF25986"/>
    </source>
</evidence>